<sequence>MPPFLSPTQEAGRAFVTRGLSGPITMLNLLRFREVADYSASPDLAPAAPITGEEAFRRYIVHTLPFLSRSGGEVQFLGNGGAFLIGPETERWDLVMLIRQASVQSFLAFAEDRDYLAGLGHRTAALVDSRLLPLTELPIPA</sequence>
<reference evidence="1 2" key="1">
    <citation type="submission" date="2024-09" db="EMBL/GenBank/DDBJ databases">
        <title>Description of Labrys sedimenti sp. nov., isolated from a diclofenac-degrading enrichment culture, and genome-based reclassification of Labrys portucalensis as a later heterotypic synonym of Labrys neptuniae.</title>
        <authorList>
            <person name="Tancsics A."/>
            <person name="Csepanyi A."/>
        </authorList>
    </citation>
    <scope>NUCLEOTIDE SEQUENCE [LARGE SCALE GENOMIC DNA]</scope>
    <source>
        <strain evidence="1 2">LMG 23412</strain>
    </source>
</reference>
<gene>
    <name evidence="1" type="ORF">ACETRX_17675</name>
</gene>
<protein>
    <submittedName>
        <fullName evidence="1">DUF1330 domain-containing protein</fullName>
    </submittedName>
</protein>
<name>A0ABV6ZH17_9HYPH</name>
<proteinExistence type="predicted"/>
<accession>A0ABV6ZH17</accession>
<dbReference type="Proteomes" id="UP001595190">
    <property type="component" value="Unassembled WGS sequence"/>
</dbReference>
<dbReference type="RefSeq" id="WP_311942327.1">
    <property type="nucleotide sequence ID" value="NZ_JAVSCS010000036.1"/>
</dbReference>
<evidence type="ECO:0000313" key="1">
    <source>
        <dbReference type="EMBL" id="MFC2251466.1"/>
    </source>
</evidence>
<dbReference type="Gene3D" id="3.30.70.100">
    <property type="match status" value="1"/>
</dbReference>
<dbReference type="EMBL" id="JBHGPK010000006">
    <property type="protein sequence ID" value="MFC2251466.1"/>
    <property type="molecule type" value="Genomic_DNA"/>
</dbReference>
<dbReference type="SUPFAM" id="SSF54909">
    <property type="entry name" value="Dimeric alpha+beta barrel"/>
    <property type="match status" value="1"/>
</dbReference>
<comment type="caution">
    <text evidence="1">The sequence shown here is derived from an EMBL/GenBank/DDBJ whole genome shotgun (WGS) entry which is preliminary data.</text>
</comment>
<dbReference type="InterPro" id="IPR011008">
    <property type="entry name" value="Dimeric_a/b-barrel"/>
</dbReference>
<evidence type="ECO:0000313" key="2">
    <source>
        <dbReference type="Proteomes" id="UP001595190"/>
    </source>
</evidence>
<dbReference type="PANTHER" id="PTHR40257">
    <property type="match status" value="1"/>
</dbReference>
<dbReference type="PANTHER" id="PTHR40257:SF1">
    <property type="entry name" value="DUF1330 DOMAIN-CONTAINING PROTEIN"/>
    <property type="match status" value="1"/>
</dbReference>
<organism evidence="1 2">
    <name type="scientific">Labrys neptuniae</name>
    <dbReference type="NCBI Taxonomy" id="376174"/>
    <lineage>
        <taxon>Bacteria</taxon>
        <taxon>Pseudomonadati</taxon>
        <taxon>Pseudomonadota</taxon>
        <taxon>Alphaproteobacteria</taxon>
        <taxon>Hyphomicrobiales</taxon>
        <taxon>Xanthobacteraceae</taxon>
        <taxon>Labrys</taxon>
    </lineage>
</organism>